<evidence type="ECO:0000256" key="1">
    <source>
        <dbReference type="SAM" id="Phobius"/>
    </source>
</evidence>
<evidence type="ECO:0000313" key="3">
    <source>
        <dbReference type="Proteomes" id="UP000578077"/>
    </source>
</evidence>
<name>A0A841EH20_9ACTN</name>
<feature type="transmembrane region" description="Helical" evidence="1">
    <location>
        <begin position="63"/>
        <end position="83"/>
    </location>
</feature>
<gene>
    <name evidence="2" type="ORF">HNR25_004074</name>
</gene>
<keyword evidence="3" id="KW-1185">Reference proteome</keyword>
<comment type="caution">
    <text evidence="2">The sequence shown here is derived from an EMBL/GenBank/DDBJ whole genome shotgun (WGS) entry which is preliminary data.</text>
</comment>
<dbReference type="RefSeq" id="WP_184637680.1">
    <property type="nucleotide sequence ID" value="NZ_BAABKT010000029.1"/>
</dbReference>
<dbReference type="EMBL" id="JACHLY010000001">
    <property type="protein sequence ID" value="MBB6000323.1"/>
    <property type="molecule type" value="Genomic_DNA"/>
</dbReference>
<proteinExistence type="predicted"/>
<evidence type="ECO:0000313" key="2">
    <source>
        <dbReference type="EMBL" id="MBB6000323.1"/>
    </source>
</evidence>
<dbReference type="Proteomes" id="UP000578077">
    <property type="component" value="Unassembled WGS sequence"/>
</dbReference>
<accession>A0A841EH20</accession>
<sequence>MCGSFAYITVFMWRQGAGVERPVYTSVIRTAGRALKEGKPSRDPRANEAASLLLIPTEPFGPGWGLGVLALAMFEGVATYFLIGQGEHLGATMGGAGCVVCLAFAIRCLTGVRGARRRYRRLADLLGGAPHAEWLN</sequence>
<protein>
    <submittedName>
        <fullName evidence="2">Uncharacterized protein</fullName>
    </submittedName>
</protein>
<reference evidence="2 3" key="1">
    <citation type="submission" date="2020-08" db="EMBL/GenBank/DDBJ databases">
        <title>Sequencing the genomes of 1000 actinobacteria strains.</title>
        <authorList>
            <person name="Klenk H.-P."/>
        </authorList>
    </citation>
    <scope>NUCLEOTIDE SEQUENCE [LARGE SCALE GENOMIC DNA]</scope>
    <source>
        <strain evidence="2 3">DSM 44593</strain>
    </source>
</reference>
<dbReference type="AlphaFoldDB" id="A0A841EH20"/>
<keyword evidence="1" id="KW-0812">Transmembrane</keyword>
<feature type="transmembrane region" description="Helical" evidence="1">
    <location>
        <begin position="89"/>
        <end position="112"/>
    </location>
</feature>
<keyword evidence="1" id="KW-1133">Transmembrane helix</keyword>
<keyword evidence="1" id="KW-0472">Membrane</keyword>
<organism evidence="2 3">
    <name type="scientific">Streptomonospora salina</name>
    <dbReference type="NCBI Taxonomy" id="104205"/>
    <lineage>
        <taxon>Bacteria</taxon>
        <taxon>Bacillati</taxon>
        <taxon>Actinomycetota</taxon>
        <taxon>Actinomycetes</taxon>
        <taxon>Streptosporangiales</taxon>
        <taxon>Nocardiopsidaceae</taxon>
        <taxon>Streptomonospora</taxon>
    </lineage>
</organism>